<name>A0A8J3VPW3_9ACTN</name>
<dbReference type="EMBL" id="BONZ01000023">
    <property type="protein sequence ID" value="GIH14367.1"/>
    <property type="molecule type" value="Genomic_DNA"/>
</dbReference>
<dbReference type="PANTHER" id="PTHR36840:SF1">
    <property type="entry name" value="BLL5714 PROTEIN"/>
    <property type="match status" value="1"/>
</dbReference>
<evidence type="ECO:0000256" key="1">
    <source>
        <dbReference type="SAM" id="Phobius"/>
    </source>
</evidence>
<comment type="caution">
    <text evidence="2">The sequence shown here is derived from an EMBL/GenBank/DDBJ whole genome shotgun (WGS) entry which is preliminary data.</text>
</comment>
<dbReference type="Proteomes" id="UP000642748">
    <property type="component" value="Unassembled WGS sequence"/>
</dbReference>
<feature type="transmembrane region" description="Helical" evidence="1">
    <location>
        <begin position="355"/>
        <end position="374"/>
    </location>
</feature>
<dbReference type="PANTHER" id="PTHR36840">
    <property type="entry name" value="BLL5714 PROTEIN"/>
    <property type="match status" value="1"/>
</dbReference>
<evidence type="ECO:0000313" key="3">
    <source>
        <dbReference type="Proteomes" id="UP000642748"/>
    </source>
</evidence>
<keyword evidence="3" id="KW-1185">Reference proteome</keyword>
<evidence type="ECO:0000313" key="2">
    <source>
        <dbReference type="EMBL" id="GIH14367.1"/>
    </source>
</evidence>
<feature type="transmembrane region" description="Helical" evidence="1">
    <location>
        <begin position="136"/>
        <end position="153"/>
    </location>
</feature>
<proteinExistence type="predicted"/>
<dbReference type="InterPro" id="IPR010640">
    <property type="entry name" value="Low_temperature_requirement_A"/>
</dbReference>
<accession>A0A8J3VPW3</accession>
<dbReference type="Pfam" id="PF06772">
    <property type="entry name" value="LtrA"/>
    <property type="match status" value="1"/>
</dbReference>
<dbReference type="AlphaFoldDB" id="A0A8J3VPW3"/>
<keyword evidence="1" id="KW-0472">Membrane</keyword>
<sequence>MSEDASPLMRAPEQVRQASFLELFFDLAFVFTLTRLSSELLRNLNWAGALRTLILLLPVWFIWRFTSLVTARFRPDHQSVQIVVIVLMLASLGIAVAIPGAYLDRGQLFASLYVMISLGGPAFLLAVRFPHALRRLGWGCVFAAAWVAGAFAATGVARVALWAVAAGLELVVTHAGFPVPRYGRVPPSEVPVTSEYTSERQRQLLIIALGDSILVIGGEYSSGGLPAHATAGFIVAFVATVALWRIYIYRAGGMLATEVEASQRPGHTVRTSGYAHLIMIAGIVTTTVGDDLVISHSTSHMRPAWLTALLGGPVLFLAGRALLEHVVFGRVSWSRRIGPLVLAVLSPALLHTTPLVAGAVTALVLVGIAVANVLSWRGRPLQTRSLRR</sequence>
<feature type="transmembrane region" description="Helical" evidence="1">
    <location>
        <begin position="304"/>
        <end position="323"/>
    </location>
</feature>
<keyword evidence="1" id="KW-0812">Transmembrane</keyword>
<feature type="transmembrane region" description="Helical" evidence="1">
    <location>
        <begin position="227"/>
        <end position="247"/>
    </location>
</feature>
<feature type="transmembrane region" description="Helical" evidence="1">
    <location>
        <begin position="44"/>
        <end position="63"/>
    </location>
</feature>
<organism evidence="2 3">
    <name type="scientific">Rugosimonospora africana</name>
    <dbReference type="NCBI Taxonomy" id="556532"/>
    <lineage>
        <taxon>Bacteria</taxon>
        <taxon>Bacillati</taxon>
        <taxon>Actinomycetota</taxon>
        <taxon>Actinomycetes</taxon>
        <taxon>Micromonosporales</taxon>
        <taxon>Micromonosporaceae</taxon>
        <taxon>Rugosimonospora</taxon>
    </lineage>
</organism>
<protein>
    <submittedName>
        <fullName evidence="2">Membrane protein</fullName>
    </submittedName>
</protein>
<keyword evidence="1" id="KW-1133">Transmembrane helix</keyword>
<reference evidence="2" key="1">
    <citation type="submission" date="2021-01" db="EMBL/GenBank/DDBJ databases">
        <title>Whole genome shotgun sequence of Rugosimonospora africana NBRC 104875.</title>
        <authorList>
            <person name="Komaki H."/>
            <person name="Tamura T."/>
        </authorList>
    </citation>
    <scope>NUCLEOTIDE SEQUENCE</scope>
    <source>
        <strain evidence="2">NBRC 104875</strain>
    </source>
</reference>
<dbReference type="RefSeq" id="WP_203918033.1">
    <property type="nucleotide sequence ID" value="NZ_BONZ01000023.1"/>
</dbReference>
<feature type="transmembrane region" description="Helical" evidence="1">
    <location>
        <begin position="108"/>
        <end position="129"/>
    </location>
</feature>
<feature type="transmembrane region" description="Helical" evidence="1">
    <location>
        <begin position="83"/>
        <end position="102"/>
    </location>
</feature>
<gene>
    <name evidence="2" type="ORF">Raf01_25390</name>
</gene>